<dbReference type="SUPFAM" id="SSF50249">
    <property type="entry name" value="Nucleic acid-binding proteins"/>
    <property type="match status" value="1"/>
</dbReference>
<dbReference type="EMBL" id="BMZD01000001">
    <property type="protein sequence ID" value="GGZ89414.1"/>
    <property type="molecule type" value="Genomic_DNA"/>
</dbReference>
<dbReference type="GO" id="GO:0005829">
    <property type="term" value="C:cytosol"/>
    <property type="evidence" value="ECO:0007669"/>
    <property type="project" value="TreeGrafter"/>
</dbReference>
<evidence type="ECO:0000313" key="3">
    <source>
        <dbReference type="Proteomes" id="UP000634139"/>
    </source>
</evidence>
<dbReference type="InterPro" id="IPR001900">
    <property type="entry name" value="RNase_II/R"/>
</dbReference>
<dbReference type="PANTHER" id="PTHR23355:SF9">
    <property type="entry name" value="DIS3-LIKE EXONUCLEASE 2"/>
    <property type="match status" value="1"/>
</dbReference>
<name>A0A918R7N9_9SPHN</name>
<dbReference type="GO" id="GO:0004540">
    <property type="term" value="F:RNA nuclease activity"/>
    <property type="evidence" value="ECO:0007669"/>
    <property type="project" value="InterPro"/>
</dbReference>
<feature type="domain" description="RNB" evidence="1">
    <location>
        <begin position="47"/>
        <end position="356"/>
    </location>
</feature>
<accession>A0A918R7N9</accession>
<proteinExistence type="predicted"/>
<dbReference type="GO" id="GO:0003723">
    <property type="term" value="F:RNA binding"/>
    <property type="evidence" value="ECO:0007669"/>
    <property type="project" value="InterPro"/>
</dbReference>
<comment type="caution">
    <text evidence="2">The sequence shown here is derived from an EMBL/GenBank/DDBJ whole genome shotgun (WGS) entry which is preliminary data.</text>
</comment>
<dbReference type="Pfam" id="PF00773">
    <property type="entry name" value="RNB"/>
    <property type="match status" value="1"/>
</dbReference>
<gene>
    <name evidence="2" type="ORF">GCM10011617_05710</name>
</gene>
<dbReference type="Proteomes" id="UP000634139">
    <property type="component" value="Unassembled WGS sequence"/>
</dbReference>
<dbReference type="InterPro" id="IPR050180">
    <property type="entry name" value="RNR_Ribonuclease"/>
</dbReference>
<organism evidence="2 3">
    <name type="scientific">Novosphingobium arvoryzae</name>
    <dbReference type="NCBI Taxonomy" id="1256514"/>
    <lineage>
        <taxon>Bacteria</taxon>
        <taxon>Pseudomonadati</taxon>
        <taxon>Pseudomonadota</taxon>
        <taxon>Alphaproteobacteria</taxon>
        <taxon>Sphingomonadales</taxon>
        <taxon>Sphingomonadaceae</taxon>
        <taxon>Novosphingobium</taxon>
    </lineage>
</organism>
<dbReference type="GO" id="GO:0006402">
    <property type="term" value="P:mRNA catabolic process"/>
    <property type="evidence" value="ECO:0007669"/>
    <property type="project" value="TreeGrafter"/>
</dbReference>
<dbReference type="InterPro" id="IPR040596">
    <property type="entry name" value="RNase_II_C_S1"/>
</dbReference>
<dbReference type="RefSeq" id="WP_189538871.1">
    <property type="nucleotide sequence ID" value="NZ_BMZD01000001.1"/>
</dbReference>
<evidence type="ECO:0000313" key="2">
    <source>
        <dbReference type="EMBL" id="GGZ89414.1"/>
    </source>
</evidence>
<sequence length="465" mass="50031">MRAIRDPDRLLGEGLAAIRAQFRVPDSFPPDVLAAAERAARRVPTDHADWTGRNFVTLDPASATDLDQAFAIERSGADFLLHYAIADVAWFVGDDDPVDQEAWRRGVTTYLPDGKAGLYPPVLAEGVASLLPDGPRPAVVFTTRIAPDGAVRIDAITRAIVQSRAKLAYDSVRDKDLPDGFADVTARIAAAEQRRGAARVDPPEQEVERTAQGRYALRFRPMLPSETRNAALSLATNMAVADLLHSHATGLFRVMAAPDAFAVARLRQTARAFALTWDDAMPLEQFERTLDPASPRDAAFMLAIRRAGQGASYEPWQPGVVPWHAAMAATYAHATAPLRRLADRYVIRAALAVANGQPVPDAVNAAFARLPSVMGKADARAGQVERAVIDLAETAMLAGREGEHFSAVVTDLGETGARIQLCDLPVVARTPATGVVPGMPLQVRLDAADPIRRTLAFSRIDAPPA</sequence>
<dbReference type="AlphaFoldDB" id="A0A918R7N9"/>
<dbReference type="InterPro" id="IPR012340">
    <property type="entry name" value="NA-bd_OB-fold"/>
</dbReference>
<keyword evidence="3" id="KW-1185">Reference proteome</keyword>
<reference evidence="2" key="1">
    <citation type="journal article" date="2014" name="Int. J. Syst. Evol. Microbiol.">
        <title>Complete genome sequence of Corynebacterium casei LMG S-19264T (=DSM 44701T), isolated from a smear-ripened cheese.</title>
        <authorList>
            <consortium name="US DOE Joint Genome Institute (JGI-PGF)"/>
            <person name="Walter F."/>
            <person name="Albersmeier A."/>
            <person name="Kalinowski J."/>
            <person name="Ruckert C."/>
        </authorList>
    </citation>
    <scope>NUCLEOTIDE SEQUENCE</scope>
    <source>
        <strain evidence="2">KCTC 32422</strain>
    </source>
</reference>
<dbReference type="PANTHER" id="PTHR23355">
    <property type="entry name" value="RIBONUCLEASE"/>
    <property type="match status" value="1"/>
</dbReference>
<protein>
    <submittedName>
        <fullName evidence="2">Ribonuclease R</fullName>
    </submittedName>
</protein>
<reference evidence="2" key="2">
    <citation type="submission" date="2020-09" db="EMBL/GenBank/DDBJ databases">
        <authorList>
            <person name="Sun Q."/>
            <person name="Kim S."/>
        </authorList>
    </citation>
    <scope>NUCLEOTIDE SEQUENCE</scope>
    <source>
        <strain evidence="2">KCTC 32422</strain>
    </source>
</reference>
<dbReference type="SMART" id="SM00955">
    <property type="entry name" value="RNB"/>
    <property type="match status" value="1"/>
</dbReference>
<evidence type="ECO:0000259" key="1">
    <source>
        <dbReference type="SMART" id="SM00955"/>
    </source>
</evidence>
<dbReference type="Pfam" id="PF18614">
    <property type="entry name" value="RNase_II_C_S1"/>
    <property type="match status" value="1"/>
</dbReference>